<keyword evidence="2" id="KW-0238">DNA-binding</keyword>
<gene>
    <name evidence="6" type="ORF">SAMN04488522_10686</name>
</gene>
<dbReference type="InterPro" id="IPR011010">
    <property type="entry name" value="DNA_brk_join_enz"/>
</dbReference>
<dbReference type="InterPro" id="IPR050090">
    <property type="entry name" value="Tyrosine_recombinase_XerCD"/>
</dbReference>
<evidence type="ECO:0000259" key="5">
    <source>
        <dbReference type="PROSITE" id="PS51898"/>
    </source>
</evidence>
<dbReference type="Pfam" id="PF13102">
    <property type="entry name" value="Phage_int_SAM_5"/>
    <property type="match status" value="1"/>
</dbReference>
<organism evidence="6 7">
    <name type="scientific">Pedobacter caeni</name>
    <dbReference type="NCBI Taxonomy" id="288992"/>
    <lineage>
        <taxon>Bacteria</taxon>
        <taxon>Pseudomonadati</taxon>
        <taxon>Bacteroidota</taxon>
        <taxon>Sphingobacteriia</taxon>
        <taxon>Sphingobacteriales</taxon>
        <taxon>Sphingobacteriaceae</taxon>
        <taxon>Pedobacter</taxon>
    </lineage>
</organism>
<dbReference type="InterPro" id="IPR013762">
    <property type="entry name" value="Integrase-like_cat_sf"/>
</dbReference>
<keyword evidence="7" id="KW-1185">Reference proteome</keyword>
<dbReference type="EMBL" id="FQUQ01000006">
    <property type="protein sequence ID" value="SHG56083.1"/>
    <property type="molecule type" value="Genomic_DNA"/>
</dbReference>
<dbReference type="InterPro" id="IPR010998">
    <property type="entry name" value="Integrase_recombinase_N"/>
</dbReference>
<evidence type="ECO:0000256" key="4">
    <source>
        <dbReference type="SAM" id="MobiDB-lite"/>
    </source>
</evidence>
<dbReference type="InterPro" id="IPR002104">
    <property type="entry name" value="Integrase_catalytic"/>
</dbReference>
<dbReference type="PANTHER" id="PTHR30349">
    <property type="entry name" value="PHAGE INTEGRASE-RELATED"/>
    <property type="match status" value="1"/>
</dbReference>
<dbReference type="InterPro" id="IPR025269">
    <property type="entry name" value="SAM-like_dom"/>
</dbReference>
<dbReference type="Gene3D" id="1.10.443.10">
    <property type="entry name" value="Intergrase catalytic core"/>
    <property type="match status" value="1"/>
</dbReference>
<dbReference type="GO" id="GO:0015074">
    <property type="term" value="P:DNA integration"/>
    <property type="evidence" value="ECO:0007669"/>
    <property type="project" value="InterPro"/>
</dbReference>
<dbReference type="InterPro" id="IPR035386">
    <property type="entry name" value="Arm-DNA-bind_5"/>
</dbReference>
<dbReference type="GO" id="GO:0003677">
    <property type="term" value="F:DNA binding"/>
    <property type="evidence" value="ECO:0007669"/>
    <property type="project" value="UniProtKB-KW"/>
</dbReference>
<dbReference type="PANTHER" id="PTHR30349:SF64">
    <property type="entry name" value="PROPHAGE INTEGRASE INTD-RELATED"/>
    <property type="match status" value="1"/>
</dbReference>
<evidence type="ECO:0000313" key="6">
    <source>
        <dbReference type="EMBL" id="SHG56083.1"/>
    </source>
</evidence>
<protein>
    <submittedName>
        <fullName evidence="6">Site-specific recombinase XerD</fullName>
    </submittedName>
</protein>
<dbReference type="Proteomes" id="UP000184287">
    <property type="component" value="Unassembled WGS sequence"/>
</dbReference>
<evidence type="ECO:0000256" key="1">
    <source>
        <dbReference type="ARBA" id="ARBA00008857"/>
    </source>
</evidence>
<dbReference type="STRING" id="288992.SAMN04488522_10686"/>
<comment type="similarity">
    <text evidence="1">Belongs to the 'phage' integrase family.</text>
</comment>
<keyword evidence="3" id="KW-0233">DNA recombination</keyword>
<name>A0A1M5KV99_9SPHI</name>
<dbReference type="Pfam" id="PF17293">
    <property type="entry name" value="Arm-DNA-bind_5"/>
    <property type="match status" value="1"/>
</dbReference>
<feature type="region of interest" description="Disordered" evidence="4">
    <location>
        <begin position="1"/>
        <end position="20"/>
    </location>
</feature>
<accession>A0A1M5KV99</accession>
<proteinExistence type="inferred from homology"/>
<dbReference type="PROSITE" id="PS51898">
    <property type="entry name" value="TYR_RECOMBINASE"/>
    <property type="match status" value="1"/>
</dbReference>
<reference evidence="7" key="1">
    <citation type="submission" date="2016-11" db="EMBL/GenBank/DDBJ databases">
        <authorList>
            <person name="Varghese N."/>
            <person name="Submissions S."/>
        </authorList>
    </citation>
    <scope>NUCLEOTIDE SEQUENCE [LARGE SCALE GENOMIC DNA]</scope>
    <source>
        <strain evidence="7">DSM 16990</strain>
    </source>
</reference>
<sequence>MVSDSVSKSGKGNDSPEIKYKTDNEHVTRLNILILNHCKAKFVYFLMFNIMKTNFSLLFYMKKPKNYQKGVAPIYLRITVNGNRSEVTTGRSCEPSRWNARVGRANGNKEEIKTLNTFLDHLQIKVYEAHSLLMEADEMITAETLRNKFQGKTEKFMTLIEVFKDHNLKMESLIGSEFKKGTAERYRTSLKHTIDFLTWKYELIDIDIKKVDYTFISEYDYYLRSVRKCANNSAVKYLKNFGKIIRICLSNGWLTIDPFLNYKPKVKKVDRVYLNAEEIELIANKKMATERLTHVRDIFLFSCFTGLAYIDVKNLRRMDIVNGIDGEKWISIKREKTNTPSRIPLLPMASGLLNKYQENRICLNTGMLFPVLSNQKMNSYLKEIADFCGIDKPITFHIARHTFATTVTLLNGIPIESVSKMLGHTNIQTTQHYAKILDIKVGADMALLKKKYAVI</sequence>
<evidence type="ECO:0000256" key="2">
    <source>
        <dbReference type="ARBA" id="ARBA00023125"/>
    </source>
</evidence>
<dbReference type="GO" id="GO:0006310">
    <property type="term" value="P:DNA recombination"/>
    <property type="evidence" value="ECO:0007669"/>
    <property type="project" value="UniProtKB-KW"/>
</dbReference>
<feature type="compositionally biased region" description="Polar residues" evidence="4">
    <location>
        <begin position="1"/>
        <end position="12"/>
    </location>
</feature>
<evidence type="ECO:0000256" key="3">
    <source>
        <dbReference type="ARBA" id="ARBA00023172"/>
    </source>
</evidence>
<dbReference type="CDD" id="cd01185">
    <property type="entry name" value="INTN1_C_like"/>
    <property type="match status" value="1"/>
</dbReference>
<dbReference type="AlphaFoldDB" id="A0A1M5KV99"/>
<dbReference type="Pfam" id="PF00589">
    <property type="entry name" value="Phage_integrase"/>
    <property type="match status" value="1"/>
</dbReference>
<feature type="domain" description="Tyr recombinase" evidence="5">
    <location>
        <begin position="267"/>
        <end position="453"/>
    </location>
</feature>
<evidence type="ECO:0000313" key="7">
    <source>
        <dbReference type="Proteomes" id="UP000184287"/>
    </source>
</evidence>
<dbReference type="SUPFAM" id="SSF56349">
    <property type="entry name" value="DNA breaking-rejoining enzymes"/>
    <property type="match status" value="1"/>
</dbReference>
<dbReference type="Gene3D" id="1.10.150.130">
    <property type="match status" value="1"/>
</dbReference>